<dbReference type="AlphaFoldDB" id="A0A4Q1DD41"/>
<evidence type="ECO:0000313" key="10">
    <source>
        <dbReference type="EMBL" id="RXK87402.1"/>
    </source>
</evidence>
<dbReference type="EMBL" id="SDHZ01000001">
    <property type="protein sequence ID" value="RXK87402.1"/>
    <property type="molecule type" value="Genomic_DNA"/>
</dbReference>
<sequence>MQPTFSSYSLNCRGRLLHLQRPAVMGIINATPDSFYAGSRKQGADAAVEQAGRMLEQGALFLDLGGQSTKPGNPQLSASEEADRILPVTEAIHSAFPDAYISIDTYFSSVARQAVAAGACIINDISGGLADDHMLATAAQLQTPFICMHMRGTPETMQQQASYQHVTREVLDFFIKQVALCKQAGIRDVILDPGFGFAKTTAHNLQMLREMDLFRVMQLPVLLGISRKGTIYKTLGTTAEEALNGTTVLHTIGLLNGASILRVHDVKEAMEAIQLTEACMQA</sequence>
<dbReference type="PANTHER" id="PTHR20941:SF1">
    <property type="entry name" value="FOLIC ACID SYNTHESIS PROTEIN FOL1"/>
    <property type="match status" value="1"/>
</dbReference>
<evidence type="ECO:0000313" key="11">
    <source>
        <dbReference type="Proteomes" id="UP000290545"/>
    </source>
</evidence>
<reference evidence="10 11" key="1">
    <citation type="submission" date="2019-01" db="EMBL/GenBank/DDBJ databases">
        <title>Filimonas sp. strain TTM-71.</title>
        <authorList>
            <person name="Chen W.-M."/>
        </authorList>
    </citation>
    <scope>NUCLEOTIDE SEQUENCE [LARGE SCALE GENOMIC DNA]</scope>
    <source>
        <strain evidence="10 11">TTM-71</strain>
    </source>
</reference>
<dbReference type="GO" id="GO:0004156">
    <property type="term" value="F:dihydropteroate synthase activity"/>
    <property type="evidence" value="ECO:0007669"/>
    <property type="project" value="UniProtKB-EC"/>
</dbReference>
<dbReference type="PROSITE" id="PS50972">
    <property type="entry name" value="PTERIN_BINDING"/>
    <property type="match status" value="1"/>
</dbReference>
<dbReference type="GO" id="GO:0005829">
    <property type="term" value="C:cytosol"/>
    <property type="evidence" value="ECO:0007669"/>
    <property type="project" value="TreeGrafter"/>
</dbReference>
<organism evidence="10 11">
    <name type="scientific">Filimonas effusa</name>
    <dbReference type="NCBI Taxonomy" id="2508721"/>
    <lineage>
        <taxon>Bacteria</taxon>
        <taxon>Pseudomonadati</taxon>
        <taxon>Bacteroidota</taxon>
        <taxon>Chitinophagia</taxon>
        <taxon>Chitinophagales</taxon>
        <taxon>Chitinophagaceae</taxon>
        <taxon>Filimonas</taxon>
    </lineage>
</organism>
<gene>
    <name evidence="10" type="primary">folP</name>
    <name evidence="10" type="ORF">ESB13_01830</name>
</gene>
<dbReference type="InterPro" id="IPR011005">
    <property type="entry name" value="Dihydropteroate_synth-like_sf"/>
</dbReference>
<dbReference type="GO" id="GO:0046872">
    <property type="term" value="F:metal ion binding"/>
    <property type="evidence" value="ECO:0007669"/>
    <property type="project" value="UniProtKB-KW"/>
</dbReference>
<evidence type="ECO:0000256" key="6">
    <source>
        <dbReference type="ARBA" id="ARBA00022723"/>
    </source>
</evidence>
<feature type="domain" description="Pterin-binding" evidence="9">
    <location>
        <begin position="22"/>
        <end position="274"/>
    </location>
</feature>
<keyword evidence="11" id="KW-1185">Reference proteome</keyword>
<proteinExistence type="predicted"/>
<dbReference type="Pfam" id="PF00809">
    <property type="entry name" value="Pterin_bind"/>
    <property type="match status" value="1"/>
</dbReference>
<keyword evidence="5 10" id="KW-0808">Transferase</keyword>
<protein>
    <recommendedName>
        <fullName evidence="4">dihydropteroate synthase</fullName>
        <ecNumber evidence="4">2.5.1.15</ecNumber>
    </recommendedName>
</protein>
<evidence type="ECO:0000256" key="5">
    <source>
        <dbReference type="ARBA" id="ARBA00022679"/>
    </source>
</evidence>
<keyword evidence="6" id="KW-0479">Metal-binding</keyword>
<evidence type="ECO:0000256" key="2">
    <source>
        <dbReference type="ARBA" id="ARBA00001946"/>
    </source>
</evidence>
<dbReference type="CDD" id="cd00739">
    <property type="entry name" value="DHPS"/>
    <property type="match status" value="1"/>
</dbReference>
<comment type="pathway">
    <text evidence="3">Cofactor biosynthesis; tetrahydrofolate biosynthesis; 7,8-dihydrofolate from 2-amino-4-hydroxy-6-hydroxymethyl-7,8-dihydropteridine diphosphate and 4-aminobenzoate: step 1/2.</text>
</comment>
<keyword evidence="8" id="KW-0289">Folate biosynthesis</keyword>
<dbReference type="PANTHER" id="PTHR20941">
    <property type="entry name" value="FOLATE SYNTHESIS PROTEINS"/>
    <property type="match status" value="1"/>
</dbReference>
<evidence type="ECO:0000256" key="7">
    <source>
        <dbReference type="ARBA" id="ARBA00022842"/>
    </source>
</evidence>
<dbReference type="InterPro" id="IPR000489">
    <property type="entry name" value="Pterin-binding_dom"/>
</dbReference>
<dbReference type="InterPro" id="IPR006390">
    <property type="entry name" value="DHP_synth_dom"/>
</dbReference>
<comment type="catalytic activity">
    <reaction evidence="1">
        <text>(7,8-dihydropterin-6-yl)methyl diphosphate + 4-aminobenzoate = 7,8-dihydropteroate + diphosphate</text>
        <dbReference type="Rhea" id="RHEA:19949"/>
        <dbReference type="ChEBI" id="CHEBI:17836"/>
        <dbReference type="ChEBI" id="CHEBI:17839"/>
        <dbReference type="ChEBI" id="CHEBI:33019"/>
        <dbReference type="ChEBI" id="CHEBI:72950"/>
        <dbReference type="EC" id="2.5.1.15"/>
    </reaction>
</comment>
<dbReference type="GO" id="GO:0046656">
    <property type="term" value="P:folic acid biosynthetic process"/>
    <property type="evidence" value="ECO:0007669"/>
    <property type="project" value="UniProtKB-KW"/>
</dbReference>
<evidence type="ECO:0000256" key="8">
    <source>
        <dbReference type="ARBA" id="ARBA00022909"/>
    </source>
</evidence>
<evidence type="ECO:0000256" key="1">
    <source>
        <dbReference type="ARBA" id="ARBA00000012"/>
    </source>
</evidence>
<name>A0A4Q1DD41_9BACT</name>
<evidence type="ECO:0000259" key="9">
    <source>
        <dbReference type="PROSITE" id="PS50972"/>
    </source>
</evidence>
<dbReference type="SUPFAM" id="SSF51717">
    <property type="entry name" value="Dihydropteroate synthetase-like"/>
    <property type="match status" value="1"/>
</dbReference>
<dbReference type="EC" id="2.5.1.15" evidence="4"/>
<dbReference type="NCBIfam" id="TIGR01496">
    <property type="entry name" value="DHPS"/>
    <property type="match status" value="1"/>
</dbReference>
<evidence type="ECO:0000256" key="3">
    <source>
        <dbReference type="ARBA" id="ARBA00004763"/>
    </source>
</evidence>
<dbReference type="Gene3D" id="3.20.20.20">
    <property type="entry name" value="Dihydropteroate synthase-like"/>
    <property type="match status" value="1"/>
</dbReference>
<dbReference type="Proteomes" id="UP000290545">
    <property type="component" value="Unassembled WGS sequence"/>
</dbReference>
<keyword evidence="7" id="KW-0460">Magnesium</keyword>
<evidence type="ECO:0000256" key="4">
    <source>
        <dbReference type="ARBA" id="ARBA00012458"/>
    </source>
</evidence>
<dbReference type="GO" id="GO:0046654">
    <property type="term" value="P:tetrahydrofolate biosynthetic process"/>
    <property type="evidence" value="ECO:0007669"/>
    <property type="project" value="TreeGrafter"/>
</dbReference>
<comment type="caution">
    <text evidence="10">The sequence shown here is derived from an EMBL/GenBank/DDBJ whole genome shotgun (WGS) entry which is preliminary data.</text>
</comment>
<dbReference type="InterPro" id="IPR045031">
    <property type="entry name" value="DHP_synth-like"/>
</dbReference>
<dbReference type="OrthoDB" id="9811744at2"/>
<comment type="cofactor">
    <cofactor evidence="2">
        <name>Mg(2+)</name>
        <dbReference type="ChEBI" id="CHEBI:18420"/>
    </cofactor>
</comment>
<accession>A0A4Q1DD41</accession>